<keyword evidence="10" id="KW-0443">Lipid metabolism</keyword>
<accession>A0AAE0RP20</accession>
<comment type="caution">
    <text evidence="18">The sequence shown here is derived from an EMBL/GenBank/DDBJ whole genome shotgun (WGS) entry which is preliminary data.</text>
</comment>
<keyword evidence="11" id="KW-0472">Membrane</keyword>
<evidence type="ECO:0000256" key="11">
    <source>
        <dbReference type="ARBA" id="ARBA00023136"/>
    </source>
</evidence>
<proteinExistence type="inferred from homology"/>
<evidence type="ECO:0000256" key="8">
    <source>
        <dbReference type="ARBA" id="ARBA00022919"/>
    </source>
</evidence>
<dbReference type="Pfam" id="PF00282">
    <property type="entry name" value="Pyridoxal_deC"/>
    <property type="match status" value="1"/>
</dbReference>
<dbReference type="PANTHER" id="PTHR42735:SF9">
    <property type="entry name" value="SPHINGOSINE-1-PHOSPHATE LYASE"/>
    <property type="match status" value="1"/>
</dbReference>
<keyword evidence="5" id="KW-0812">Transmembrane</keyword>
<keyword evidence="12 17" id="KW-0456">Lyase</keyword>
<dbReference type="Gene3D" id="3.40.640.10">
    <property type="entry name" value="Type I PLP-dependent aspartate aminotransferase-like (Major domain)"/>
    <property type="match status" value="1"/>
</dbReference>
<evidence type="ECO:0000256" key="6">
    <source>
        <dbReference type="ARBA" id="ARBA00022824"/>
    </source>
</evidence>
<comment type="pathway">
    <text evidence="3">Lipid metabolism; sphingolipid metabolism.</text>
</comment>
<dbReference type="Gene3D" id="3.90.1150.10">
    <property type="entry name" value="Aspartate Aminotransferase, domain 1"/>
    <property type="match status" value="1"/>
</dbReference>
<dbReference type="EMBL" id="JAEAOA010001088">
    <property type="protein sequence ID" value="KAK3576906.1"/>
    <property type="molecule type" value="Genomic_DNA"/>
</dbReference>
<dbReference type="InterPro" id="IPR050477">
    <property type="entry name" value="GrpII_AminoAcid_Decarb"/>
</dbReference>
<protein>
    <recommendedName>
        <fullName evidence="14">sphinganine-1-phosphate aldolase</fullName>
        <ecNumber evidence="14">4.1.2.27</ecNumber>
    </recommendedName>
    <alternativeName>
        <fullName evidence="15">Sphingosine-1-phosphate aldolase</fullName>
    </alternativeName>
</protein>
<evidence type="ECO:0000256" key="10">
    <source>
        <dbReference type="ARBA" id="ARBA00023098"/>
    </source>
</evidence>
<dbReference type="InterPro" id="IPR015424">
    <property type="entry name" value="PyrdxlP-dep_Trfase"/>
</dbReference>
<dbReference type="GO" id="GO:0005789">
    <property type="term" value="C:endoplasmic reticulum membrane"/>
    <property type="evidence" value="ECO:0007669"/>
    <property type="project" value="UniProtKB-SubCell"/>
</dbReference>
<evidence type="ECO:0000256" key="14">
    <source>
        <dbReference type="ARBA" id="ARBA00038965"/>
    </source>
</evidence>
<evidence type="ECO:0000256" key="7">
    <source>
        <dbReference type="ARBA" id="ARBA00022898"/>
    </source>
</evidence>
<keyword evidence="6" id="KW-0256">Endoplasmic reticulum</keyword>
<evidence type="ECO:0000256" key="12">
    <source>
        <dbReference type="ARBA" id="ARBA00023239"/>
    </source>
</evidence>
<keyword evidence="8" id="KW-0746">Sphingolipid metabolism</keyword>
<dbReference type="Proteomes" id="UP001195483">
    <property type="component" value="Unassembled WGS sequence"/>
</dbReference>
<reference evidence="18" key="2">
    <citation type="journal article" date="2021" name="Genome Biol. Evol.">
        <title>Developing a high-quality reference genome for a parasitic bivalve with doubly uniparental inheritance (Bivalvia: Unionida).</title>
        <authorList>
            <person name="Smith C.H."/>
        </authorList>
    </citation>
    <scope>NUCLEOTIDE SEQUENCE</scope>
    <source>
        <strain evidence="18">CHS0354</strain>
        <tissue evidence="18">Mantle</tissue>
    </source>
</reference>
<name>A0AAE0RP20_9BIVA</name>
<dbReference type="SUPFAM" id="SSF53383">
    <property type="entry name" value="PLP-dependent transferases"/>
    <property type="match status" value="1"/>
</dbReference>
<dbReference type="FunFam" id="3.40.640.10:FF:000020">
    <property type="entry name" value="sphingosine-1-phosphate lyase 1"/>
    <property type="match status" value="1"/>
</dbReference>
<dbReference type="GO" id="GO:0006665">
    <property type="term" value="P:sphingolipid metabolic process"/>
    <property type="evidence" value="ECO:0007669"/>
    <property type="project" value="UniProtKB-KW"/>
</dbReference>
<evidence type="ECO:0000256" key="4">
    <source>
        <dbReference type="ARBA" id="ARBA00004991"/>
    </source>
</evidence>
<dbReference type="GO" id="GO:0019752">
    <property type="term" value="P:carboxylic acid metabolic process"/>
    <property type="evidence" value="ECO:0007669"/>
    <property type="project" value="InterPro"/>
</dbReference>
<evidence type="ECO:0000256" key="17">
    <source>
        <dbReference type="RuleBase" id="RU000382"/>
    </source>
</evidence>
<evidence type="ECO:0000313" key="19">
    <source>
        <dbReference type="Proteomes" id="UP001195483"/>
    </source>
</evidence>
<dbReference type="GO" id="GO:0030170">
    <property type="term" value="F:pyridoxal phosphate binding"/>
    <property type="evidence" value="ECO:0007669"/>
    <property type="project" value="InterPro"/>
</dbReference>
<keyword evidence="9" id="KW-1133">Transmembrane helix</keyword>
<comment type="subcellular location">
    <subcellularLocation>
        <location evidence="2">Endoplasmic reticulum membrane</location>
        <topology evidence="2">Single-pass membrane protein</topology>
    </subcellularLocation>
</comment>
<comment type="similarity">
    <text evidence="13">Belongs to the group II decarboxylase family. Sphingosine-1-phosphate lyase subfamily.</text>
</comment>
<evidence type="ECO:0000256" key="2">
    <source>
        <dbReference type="ARBA" id="ARBA00004389"/>
    </source>
</evidence>
<dbReference type="GO" id="GO:0008117">
    <property type="term" value="F:sphinganine-1-phosphate aldolase activity"/>
    <property type="evidence" value="ECO:0007669"/>
    <property type="project" value="UniProtKB-EC"/>
</dbReference>
<dbReference type="InterPro" id="IPR002129">
    <property type="entry name" value="PyrdxlP-dep_de-COase"/>
</dbReference>
<reference evidence="18" key="1">
    <citation type="journal article" date="2021" name="Genome Biol. Evol.">
        <title>A High-Quality Reference Genome for a Parasitic Bivalve with Doubly Uniparental Inheritance (Bivalvia: Unionida).</title>
        <authorList>
            <person name="Smith C.H."/>
        </authorList>
    </citation>
    <scope>NUCLEOTIDE SEQUENCE</scope>
    <source>
        <strain evidence="18">CHS0354</strain>
    </source>
</reference>
<dbReference type="AlphaFoldDB" id="A0AAE0RP20"/>
<dbReference type="InterPro" id="IPR015421">
    <property type="entry name" value="PyrdxlP-dep_Trfase_major"/>
</dbReference>
<evidence type="ECO:0000256" key="3">
    <source>
        <dbReference type="ARBA" id="ARBA00004760"/>
    </source>
</evidence>
<evidence type="ECO:0000256" key="9">
    <source>
        <dbReference type="ARBA" id="ARBA00022989"/>
    </source>
</evidence>
<sequence length="538" mass="60269">MLEFVEHFLFTLVVAILASVYFRKGRDELIRVLLTGLKALPGVQELIDIVLHKAVASFVKTTSLADDTQVEKMQPRVVLSKEGISHEELRRQMILMKKKETNHEEGKIFAYVYTLDDDHFQLQKDAFDLFNEKIGYSVDHDTLVREFHHAFLHENALNPMIYPSLRKMETEIISMTAAMLNGSREAVGFLTSGGTESNMMAVKTYRDRARKLWPHIKKPNIVTPITIHPTIDKAAHYFGLEVIHIPIGPDFRADVKALEKTINSNTIMIAASAPQFCHGVVDPIGQISDIALRRGLPFHIDACFGGFMLPWVEKLGYPVPPFDFRCLGVTSVSADIHKYGYGTKGSSVILYRNSEFRKFQIYTYAQWPGGLYGSPSMAGTRPGGNIAASWVSMKALGEDGYMRKAKELMEATTKLKSGIKNIQGLCILGEPHMTAFAIGSCDPDINMQAVADVMEQRGWKMERNMNPDSIHFSILPHHVGVVEELLEVLKSSAQEVKENKSLAKKGTAAMYGMMATIPDKAIINDFIAEFFSEIYKSK</sequence>
<comment type="pathway">
    <text evidence="4">Sphingolipid metabolism.</text>
</comment>
<reference evidence="18" key="3">
    <citation type="submission" date="2023-05" db="EMBL/GenBank/DDBJ databases">
        <authorList>
            <person name="Smith C.H."/>
        </authorList>
    </citation>
    <scope>NUCLEOTIDE SEQUENCE</scope>
    <source>
        <strain evidence="18">CHS0354</strain>
        <tissue evidence="18">Mantle</tissue>
    </source>
</reference>
<gene>
    <name evidence="18" type="ORF">CHS0354_017578</name>
</gene>
<evidence type="ECO:0000313" key="18">
    <source>
        <dbReference type="EMBL" id="KAK3576906.1"/>
    </source>
</evidence>
<evidence type="ECO:0000256" key="1">
    <source>
        <dbReference type="ARBA" id="ARBA00001933"/>
    </source>
</evidence>
<feature type="modified residue" description="N6-(pyridoxal phosphate)lysine" evidence="16">
    <location>
        <position position="338"/>
    </location>
</feature>
<dbReference type="InterPro" id="IPR015422">
    <property type="entry name" value="PyrdxlP-dep_Trfase_small"/>
</dbReference>
<evidence type="ECO:0000256" key="13">
    <source>
        <dbReference type="ARBA" id="ARBA00038302"/>
    </source>
</evidence>
<evidence type="ECO:0000256" key="16">
    <source>
        <dbReference type="PIRSR" id="PIRSR602129-50"/>
    </source>
</evidence>
<keyword evidence="19" id="KW-1185">Reference proteome</keyword>
<dbReference type="PANTHER" id="PTHR42735">
    <property type="match status" value="1"/>
</dbReference>
<organism evidence="18 19">
    <name type="scientific">Potamilus streckersoni</name>
    <dbReference type="NCBI Taxonomy" id="2493646"/>
    <lineage>
        <taxon>Eukaryota</taxon>
        <taxon>Metazoa</taxon>
        <taxon>Spiralia</taxon>
        <taxon>Lophotrochozoa</taxon>
        <taxon>Mollusca</taxon>
        <taxon>Bivalvia</taxon>
        <taxon>Autobranchia</taxon>
        <taxon>Heteroconchia</taxon>
        <taxon>Palaeoheterodonta</taxon>
        <taxon>Unionida</taxon>
        <taxon>Unionoidea</taxon>
        <taxon>Unionidae</taxon>
        <taxon>Ambleminae</taxon>
        <taxon>Lampsilini</taxon>
        <taxon>Potamilus</taxon>
    </lineage>
</organism>
<dbReference type="EC" id="4.1.2.27" evidence="14"/>
<evidence type="ECO:0000256" key="5">
    <source>
        <dbReference type="ARBA" id="ARBA00022692"/>
    </source>
</evidence>
<dbReference type="Gene3D" id="6.10.140.2150">
    <property type="match status" value="1"/>
</dbReference>
<keyword evidence="7 16" id="KW-0663">Pyridoxal phosphate</keyword>
<evidence type="ECO:0000256" key="15">
    <source>
        <dbReference type="ARBA" id="ARBA00042568"/>
    </source>
</evidence>
<comment type="cofactor">
    <cofactor evidence="1 16 17">
        <name>pyridoxal 5'-phosphate</name>
        <dbReference type="ChEBI" id="CHEBI:597326"/>
    </cofactor>
</comment>